<keyword evidence="1" id="KW-0403">Intermediate filament</keyword>
<dbReference type="PROSITE" id="PS51842">
    <property type="entry name" value="IF_ROD_2"/>
    <property type="match status" value="1"/>
</dbReference>
<feature type="region of interest" description="Disordered" evidence="4">
    <location>
        <begin position="317"/>
        <end position="356"/>
    </location>
</feature>
<reference evidence="6 7" key="1">
    <citation type="submission" date="2019-09" db="EMBL/GenBank/DDBJ databases">
        <title>Bird 10,000 Genomes (B10K) Project - Family phase.</title>
        <authorList>
            <person name="Zhang G."/>
        </authorList>
    </citation>
    <scope>NUCLEOTIDE SEQUENCE [LARGE SCALE GENOMIC DNA]</scope>
    <source>
        <strain evidence="6">B10K-DU-001-46</strain>
        <tissue evidence="6">Muscle</tissue>
    </source>
</reference>
<dbReference type="EMBL" id="VXAR01009840">
    <property type="protein sequence ID" value="NXK80173.1"/>
    <property type="molecule type" value="Genomic_DNA"/>
</dbReference>
<feature type="domain" description="IF rod" evidence="5">
    <location>
        <begin position="1"/>
        <end position="323"/>
    </location>
</feature>
<organism evidence="6 7">
    <name type="scientific">Amazona guildingii</name>
    <dbReference type="NCBI Taxonomy" id="175529"/>
    <lineage>
        <taxon>Eukaryota</taxon>
        <taxon>Metazoa</taxon>
        <taxon>Chordata</taxon>
        <taxon>Craniata</taxon>
        <taxon>Vertebrata</taxon>
        <taxon>Euteleostomi</taxon>
        <taxon>Archelosauria</taxon>
        <taxon>Archosauria</taxon>
        <taxon>Dinosauria</taxon>
        <taxon>Saurischia</taxon>
        <taxon>Theropoda</taxon>
        <taxon>Coelurosauria</taxon>
        <taxon>Aves</taxon>
        <taxon>Neognathae</taxon>
        <taxon>Neoaves</taxon>
        <taxon>Telluraves</taxon>
        <taxon>Australaves</taxon>
        <taxon>Psittaciformes</taxon>
        <taxon>Psittacidae</taxon>
        <taxon>Amazona</taxon>
    </lineage>
</organism>
<dbReference type="InterPro" id="IPR039008">
    <property type="entry name" value="IF_rod_dom"/>
</dbReference>
<comment type="caution">
    <text evidence="6">The sequence shown here is derived from an EMBL/GenBank/DDBJ whole genome shotgun (WGS) entry which is preliminary data.</text>
</comment>
<protein>
    <submittedName>
        <fullName evidence="6">IFFO2 protein</fullName>
    </submittedName>
</protein>
<dbReference type="SMART" id="SM01391">
    <property type="entry name" value="Filament"/>
    <property type="match status" value="1"/>
</dbReference>
<feature type="compositionally biased region" description="Low complexity" evidence="4">
    <location>
        <begin position="324"/>
        <end position="335"/>
    </location>
</feature>
<evidence type="ECO:0000256" key="2">
    <source>
        <dbReference type="ARBA" id="ARBA00023054"/>
    </source>
</evidence>
<evidence type="ECO:0000256" key="3">
    <source>
        <dbReference type="SAM" id="Coils"/>
    </source>
</evidence>
<keyword evidence="7" id="KW-1185">Reference proteome</keyword>
<dbReference type="PANTHER" id="PTHR14516">
    <property type="entry name" value="1-PYRROLINE-5-CARBOXYLATE DEHYDROGENASE FAMILY MEMBER"/>
    <property type="match status" value="1"/>
</dbReference>
<feature type="coiled-coil region" evidence="3">
    <location>
        <begin position="69"/>
        <end position="110"/>
    </location>
</feature>
<feature type="non-terminal residue" evidence="6">
    <location>
        <position position="356"/>
    </location>
</feature>
<dbReference type="Pfam" id="PF00038">
    <property type="entry name" value="Filament"/>
    <property type="match status" value="2"/>
</dbReference>
<dbReference type="Gene3D" id="1.20.5.1160">
    <property type="entry name" value="Vasodilator-stimulated phosphoprotein"/>
    <property type="match status" value="1"/>
</dbReference>
<accession>A0A7L0MGK5</accession>
<name>A0A7L0MGK5_9PSIT</name>
<feature type="region of interest" description="Disordered" evidence="4">
    <location>
        <begin position="169"/>
        <end position="189"/>
    </location>
</feature>
<dbReference type="Proteomes" id="UP000531168">
    <property type="component" value="Unassembled WGS sequence"/>
</dbReference>
<evidence type="ECO:0000313" key="7">
    <source>
        <dbReference type="Proteomes" id="UP000531168"/>
    </source>
</evidence>
<dbReference type="PANTHER" id="PTHR14516:SF1">
    <property type="entry name" value="INTERMEDIATE FILAMENT FAMILY ORPHAN 2"/>
    <property type="match status" value="1"/>
</dbReference>
<dbReference type="Gene3D" id="1.20.5.170">
    <property type="match status" value="1"/>
</dbReference>
<dbReference type="GO" id="GO:0005882">
    <property type="term" value="C:intermediate filament"/>
    <property type="evidence" value="ECO:0007669"/>
    <property type="project" value="UniProtKB-KW"/>
</dbReference>
<evidence type="ECO:0000259" key="5">
    <source>
        <dbReference type="PROSITE" id="PS51842"/>
    </source>
</evidence>
<gene>
    <name evidence="6" type="primary">Iffo2</name>
    <name evidence="6" type="ORF">AMAGUI_R07038</name>
</gene>
<keyword evidence="2 3" id="KW-0175">Coiled coil</keyword>
<dbReference type="AlphaFoldDB" id="A0A7L0MGK5"/>
<proteinExistence type="predicted"/>
<evidence type="ECO:0000313" key="6">
    <source>
        <dbReference type="EMBL" id="NXK80173.1"/>
    </source>
</evidence>
<feature type="non-terminal residue" evidence="6">
    <location>
        <position position="1"/>
    </location>
</feature>
<evidence type="ECO:0000256" key="1">
    <source>
        <dbReference type="ARBA" id="ARBA00022754"/>
    </source>
</evidence>
<sequence length="356" mass="40876">WSYTQVRRTGGGGLETVQGPGVSWIHPDGVGVQIDTITPEIRALYNVLAKLTLCLQILSFRWEEEFTRRMSLESMVETLREEAQEAEALQEELNEKIERLKAELVVFKGLMSDPMTDLDTKIQEKAMKVDMDICRRIDITAKLCDVAQQRNSEDVSKIFQVASKKKERKLTSDDDLSEQDGDNGRFSDDEVNCSLNITDEMKRMFNQLRETFDFDDDCDSLTWEENEETLLLWEDFTNCNPSIDLQGEEENLGNLIHETESFFKTRDKEYQETIGQIELELATAKSDMNRHLHEYMEMCSMKRGLDVQMETCRRLIKGSADRNSPSPSSVASSDSGNTDEIQDELDRETDVEPMVT</sequence>
<dbReference type="SUPFAM" id="SSF64593">
    <property type="entry name" value="Intermediate filament protein, coiled coil region"/>
    <property type="match status" value="1"/>
</dbReference>
<feature type="compositionally biased region" description="Acidic residues" evidence="4">
    <location>
        <begin position="340"/>
        <end position="356"/>
    </location>
</feature>
<evidence type="ECO:0000256" key="4">
    <source>
        <dbReference type="SAM" id="MobiDB-lite"/>
    </source>
</evidence>